<sequence length="458" mass="50891">MTDENEQKTSSADITQGADGPIGNSCVVVGRAHQRHGTNQLRQQHPSSSCQSPTLTPQTTLHGHSPLSPFEHHFSSPTSSTHHNDAIDDDNLFVSMSSRSSRAAGSKENGARAQTRDQKGHRHLAVLGSSSLQQQSRLNNNPAHSNPTYSFSSFAEAQTRQPNRHLSGLDSATSTHYVNSGGFTTQAQNLSDSSHQHFHRVGSNRSSTSYNGADTANKIGEAQQQDNMRTMSPTAIVSLSSGEPSPMSAMSAMCMTPTSATTPLSAKDDRHDSSRRKRRRASRQFSRSEFMSVMHLTQAEAAEHFNVCLSTWKRQFCNLRPRLSWPGHKKRRILKKIRRLQQIVDELEEHEEVLPGKLFQFGQSIDDLYTHLVGDPRHLLDENRILKERVMALQEEIRLLRMQNDPLHTAGGTPMSSTTPPTSTLAASRSNRHPDMSENQFSTLDQRSDPADDEMLSE</sequence>
<feature type="compositionally biased region" description="Basic residues" evidence="1">
    <location>
        <begin position="273"/>
        <end position="282"/>
    </location>
</feature>
<feature type="compositionally biased region" description="Low complexity" evidence="1">
    <location>
        <begin position="95"/>
        <end position="106"/>
    </location>
</feature>
<name>A0A7S1KSV0_9EUKA</name>
<organism evidence="2">
    <name type="scientific">Percolomonas cosmopolitus</name>
    <dbReference type="NCBI Taxonomy" id="63605"/>
    <lineage>
        <taxon>Eukaryota</taxon>
        <taxon>Discoba</taxon>
        <taxon>Heterolobosea</taxon>
        <taxon>Tetramitia</taxon>
        <taxon>Eutetramitia</taxon>
        <taxon>Percolomonadidae</taxon>
        <taxon>Percolomonas</taxon>
    </lineage>
</organism>
<gene>
    <name evidence="2" type="ORF">PCOS0759_LOCUS7130</name>
</gene>
<evidence type="ECO:0008006" key="3">
    <source>
        <dbReference type="Google" id="ProtNLM"/>
    </source>
</evidence>
<accession>A0A7S1KSV0</accession>
<protein>
    <recommendedName>
        <fullName evidence="3">RWP-RK domain-containing protein</fullName>
    </recommendedName>
</protein>
<feature type="region of interest" description="Disordered" evidence="1">
    <location>
        <begin position="179"/>
        <end position="214"/>
    </location>
</feature>
<feature type="region of interest" description="Disordered" evidence="1">
    <location>
        <begin position="258"/>
        <end position="285"/>
    </location>
</feature>
<reference evidence="2" key="1">
    <citation type="submission" date="2021-01" db="EMBL/GenBank/DDBJ databases">
        <authorList>
            <person name="Corre E."/>
            <person name="Pelletier E."/>
            <person name="Niang G."/>
            <person name="Scheremetjew M."/>
            <person name="Finn R."/>
            <person name="Kale V."/>
            <person name="Holt S."/>
            <person name="Cochrane G."/>
            <person name="Meng A."/>
            <person name="Brown T."/>
            <person name="Cohen L."/>
        </authorList>
    </citation>
    <scope>NUCLEOTIDE SEQUENCE</scope>
    <source>
        <strain evidence="2">WS</strain>
    </source>
</reference>
<evidence type="ECO:0000313" key="2">
    <source>
        <dbReference type="EMBL" id="CAD9083876.1"/>
    </source>
</evidence>
<feature type="region of interest" description="Disordered" evidence="1">
    <location>
        <begin position="406"/>
        <end position="458"/>
    </location>
</feature>
<feature type="region of interest" description="Disordered" evidence="1">
    <location>
        <begin position="1"/>
        <end position="22"/>
    </location>
</feature>
<feature type="compositionally biased region" description="Low complexity" evidence="1">
    <location>
        <begin position="127"/>
        <end position="141"/>
    </location>
</feature>
<dbReference type="EMBL" id="HBGD01008666">
    <property type="protein sequence ID" value="CAD9083876.1"/>
    <property type="molecule type" value="Transcribed_RNA"/>
</dbReference>
<feature type="region of interest" description="Disordered" evidence="1">
    <location>
        <begin position="34"/>
        <end position="150"/>
    </location>
</feature>
<dbReference type="AlphaFoldDB" id="A0A7S1KSV0"/>
<feature type="compositionally biased region" description="Polar residues" evidence="1">
    <location>
        <begin position="179"/>
        <end position="193"/>
    </location>
</feature>
<evidence type="ECO:0000256" key="1">
    <source>
        <dbReference type="SAM" id="MobiDB-lite"/>
    </source>
</evidence>
<proteinExistence type="predicted"/>
<feature type="compositionally biased region" description="Low complexity" evidence="1">
    <location>
        <begin position="413"/>
        <end position="424"/>
    </location>
</feature>
<feature type="compositionally biased region" description="Polar residues" evidence="1">
    <location>
        <begin position="37"/>
        <end position="62"/>
    </location>
</feature>
<feature type="compositionally biased region" description="Polar residues" evidence="1">
    <location>
        <begin position="203"/>
        <end position="214"/>
    </location>
</feature>